<dbReference type="AlphaFoldDB" id="Q31GR9"/>
<organism evidence="1">
    <name type="scientific">Hydrogenovibrio crunogenus (strain DSM 25203 / XCL-2)</name>
    <name type="common">Thiomicrospira crunogena</name>
    <dbReference type="NCBI Taxonomy" id="317025"/>
    <lineage>
        <taxon>Bacteria</taxon>
        <taxon>Pseudomonadati</taxon>
        <taxon>Pseudomonadota</taxon>
        <taxon>Gammaproteobacteria</taxon>
        <taxon>Thiotrichales</taxon>
        <taxon>Piscirickettsiaceae</taxon>
        <taxon>Hydrogenovibrio</taxon>
    </lineage>
</organism>
<dbReference type="KEGG" id="tcx:Tcr_1059"/>
<proteinExistence type="predicted"/>
<gene>
    <name evidence="1" type="ordered locus">Tcr_1059</name>
</gene>
<accession>Q31GR9</accession>
<evidence type="ECO:0000313" key="1">
    <source>
        <dbReference type="EMBL" id="ABB41654.1"/>
    </source>
</evidence>
<reference evidence="1" key="1">
    <citation type="submission" date="2006-07" db="EMBL/GenBank/DDBJ databases">
        <title>Complete sequence of Thiomicrospira crunogena XCL-2.</title>
        <authorList>
            <consortium name="US DOE Joint Genome Institute"/>
            <person name="Copeland A."/>
            <person name="Lucas S."/>
            <person name="Lapidus A."/>
            <person name="Barry K."/>
            <person name="Detter J.C."/>
            <person name="Glavina del Rio T."/>
            <person name="Hammon N."/>
            <person name="Israni S."/>
            <person name="Dalin E."/>
            <person name="Tice H."/>
            <person name="Pitluck S."/>
            <person name="Chain P."/>
            <person name="Malfatti S."/>
            <person name="Shin M."/>
            <person name="Vergez L."/>
            <person name="Schmutz J."/>
            <person name="Larimer F."/>
            <person name="Land M."/>
            <person name="Hauser L."/>
            <person name="Kyrpides N."/>
            <person name="Lykidis A."/>
            <person name="Scott K.M."/>
            <person name="Sievert S."/>
            <person name="Kerfeld C."/>
            <person name="Freyermuth S."/>
            <person name="Dobrinski K."/>
            <person name="Boller A."/>
            <person name="Fitzpatrick K."/>
            <person name="Thoma P."/>
            <person name="Moore J."/>
            <person name="Richardson P."/>
        </authorList>
    </citation>
    <scope>NUCLEOTIDE SEQUENCE</scope>
    <source>
        <strain evidence="1">XCL-2</strain>
    </source>
</reference>
<dbReference type="EMBL" id="CP000109">
    <property type="protein sequence ID" value="ABB41654.1"/>
    <property type="molecule type" value="Genomic_DNA"/>
</dbReference>
<dbReference type="HOGENOM" id="CLU_1433879_0_0_6"/>
<protein>
    <submittedName>
        <fullName evidence="1">Uncharacterized protein</fullName>
    </submittedName>
</protein>
<dbReference type="OrthoDB" id="5615103at2"/>
<name>Q31GR9_HYDCU</name>
<sequence length="189" mass="21449">MAVLVEGYSIIINKAQAMKNQEALSALASVEGTLHPMAICSDAGLLRIGFMDMRDANEFVMALESAGLRYKSMENGEEIARDIVMVTQFGEIEVTCPWLNVHFTKLKDDTLICVAALQSEEKIDGVAFPKGWAIEVSILKRFYEERMHHMQENYAWVREEPMHDIYRNNDSGEEVRLLKLKFSDVAKNS</sequence>